<proteinExistence type="predicted"/>
<dbReference type="PANTHER" id="PTHR30055">
    <property type="entry name" value="HTH-TYPE TRANSCRIPTIONAL REGULATOR RUTR"/>
    <property type="match status" value="1"/>
</dbReference>
<evidence type="ECO:0000256" key="3">
    <source>
        <dbReference type="ARBA" id="ARBA00023163"/>
    </source>
</evidence>
<accession>A0ABP8WJN5</accession>
<dbReference type="InterPro" id="IPR001647">
    <property type="entry name" value="HTH_TetR"/>
</dbReference>
<evidence type="ECO:0000313" key="7">
    <source>
        <dbReference type="Proteomes" id="UP001500325"/>
    </source>
</evidence>
<reference evidence="7" key="1">
    <citation type="journal article" date="2019" name="Int. J. Syst. Evol. Microbiol.">
        <title>The Global Catalogue of Microorganisms (GCM) 10K type strain sequencing project: providing services to taxonomists for standard genome sequencing and annotation.</title>
        <authorList>
            <consortium name="The Broad Institute Genomics Platform"/>
            <consortium name="The Broad Institute Genome Sequencing Center for Infectious Disease"/>
            <person name="Wu L."/>
            <person name="Ma J."/>
        </authorList>
    </citation>
    <scope>NUCLEOTIDE SEQUENCE [LARGE SCALE GENOMIC DNA]</scope>
    <source>
        <strain evidence="7">JCM 18055</strain>
    </source>
</reference>
<keyword evidence="7" id="KW-1185">Reference proteome</keyword>
<dbReference type="PANTHER" id="PTHR30055:SF234">
    <property type="entry name" value="HTH-TYPE TRANSCRIPTIONAL REGULATOR BETI"/>
    <property type="match status" value="1"/>
</dbReference>
<keyword evidence="2 4" id="KW-0238">DNA-binding</keyword>
<dbReference type="Proteomes" id="UP001500325">
    <property type="component" value="Unassembled WGS sequence"/>
</dbReference>
<keyword evidence="3" id="KW-0804">Transcription</keyword>
<comment type="caution">
    <text evidence="6">The sequence shown here is derived from an EMBL/GenBank/DDBJ whole genome shotgun (WGS) entry which is preliminary data.</text>
</comment>
<organism evidence="6 7">
    <name type="scientific">Pseudonocardia yuanmonensis</name>
    <dbReference type="NCBI Taxonomy" id="1095914"/>
    <lineage>
        <taxon>Bacteria</taxon>
        <taxon>Bacillati</taxon>
        <taxon>Actinomycetota</taxon>
        <taxon>Actinomycetes</taxon>
        <taxon>Pseudonocardiales</taxon>
        <taxon>Pseudonocardiaceae</taxon>
        <taxon>Pseudonocardia</taxon>
    </lineage>
</organism>
<dbReference type="Gene3D" id="1.10.357.10">
    <property type="entry name" value="Tetracycline Repressor, domain 2"/>
    <property type="match status" value="1"/>
</dbReference>
<dbReference type="RefSeq" id="WP_345380843.1">
    <property type="nucleotide sequence ID" value="NZ_BAABIC010000008.1"/>
</dbReference>
<evidence type="ECO:0000256" key="4">
    <source>
        <dbReference type="PROSITE-ProRule" id="PRU00335"/>
    </source>
</evidence>
<evidence type="ECO:0000256" key="2">
    <source>
        <dbReference type="ARBA" id="ARBA00023125"/>
    </source>
</evidence>
<keyword evidence="1" id="KW-0805">Transcription regulation</keyword>
<name>A0ABP8WJN5_9PSEU</name>
<feature type="domain" description="HTH tetR-type" evidence="5">
    <location>
        <begin position="16"/>
        <end position="77"/>
    </location>
</feature>
<evidence type="ECO:0000313" key="6">
    <source>
        <dbReference type="EMBL" id="GAA4689575.1"/>
    </source>
</evidence>
<evidence type="ECO:0000259" key="5">
    <source>
        <dbReference type="PROSITE" id="PS50977"/>
    </source>
</evidence>
<dbReference type="InterPro" id="IPR009057">
    <property type="entry name" value="Homeodomain-like_sf"/>
</dbReference>
<dbReference type="Pfam" id="PF00440">
    <property type="entry name" value="TetR_N"/>
    <property type="match status" value="1"/>
</dbReference>
<gene>
    <name evidence="6" type="ORF">GCM10023215_27350</name>
</gene>
<dbReference type="EMBL" id="BAABIC010000008">
    <property type="protein sequence ID" value="GAA4689575.1"/>
    <property type="molecule type" value="Genomic_DNA"/>
</dbReference>
<dbReference type="InterPro" id="IPR050109">
    <property type="entry name" value="HTH-type_TetR-like_transc_reg"/>
</dbReference>
<comment type="caution">
    <text evidence="4">Lacks conserved residue(s) required for the propagation of feature annotation.</text>
</comment>
<sequence>MTGDPAVTSPRTSRAEATRALILDAAERLFAERGVLAVSNRQIGEAAGQGNTAVVGYHFGAKEDLVRAVVRRHTSRIEGLRAEALAATEGSSDVRDWVDCLVRPLTGYLDALGAPTWFARFHAQLTTEPAYREIVTQESLGSPALLATAEGLNRCLPDLPAEVRLERGDMTRLLMVHVCAERERALAEAAPTPRTSWDATATGLVDAIVGLWLARAAAPAATEGDRA</sequence>
<evidence type="ECO:0000256" key="1">
    <source>
        <dbReference type="ARBA" id="ARBA00023015"/>
    </source>
</evidence>
<dbReference type="SUPFAM" id="SSF46689">
    <property type="entry name" value="Homeodomain-like"/>
    <property type="match status" value="1"/>
</dbReference>
<dbReference type="PROSITE" id="PS50977">
    <property type="entry name" value="HTH_TETR_2"/>
    <property type="match status" value="1"/>
</dbReference>
<protein>
    <submittedName>
        <fullName evidence="6">TetR family transcriptional regulator</fullName>
    </submittedName>
</protein>